<dbReference type="Proteomes" id="UP000596427">
    <property type="component" value="Chromosome"/>
</dbReference>
<keyword evidence="11" id="KW-1185">Reference proteome</keyword>
<dbReference type="Gene3D" id="3.30.70.270">
    <property type="match status" value="1"/>
</dbReference>
<keyword evidence="4 8" id="KW-0812">Transmembrane</keyword>
<dbReference type="Pfam" id="PF00990">
    <property type="entry name" value="GGDEF"/>
    <property type="match status" value="1"/>
</dbReference>
<dbReference type="RefSeq" id="WP_203191552.1">
    <property type="nucleotide sequence ID" value="NZ_CP063362.1"/>
</dbReference>
<comment type="subcellular location">
    <subcellularLocation>
        <location evidence="1">Cell membrane</location>
        <topology evidence="1">Multi-pass membrane protein</topology>
    </subcellularLocation>
</comment>
<dbReference type="Gene3D" id="3.30.450.20">
    <property type="entry name" value="PAS domain"/>
    <property type="match status" value="2"/>
</dbReference>
<dbReference type="GO" id="GO:0043709">
    <property type="term" value="P:cell adhesion involved in single-species biofilm formation"/>
    <property type="evidence" value="ECO:0007669"/>
    <property type="project" value="TreeGrafter"/>
</dbReference>
<dbReference type="PANTHER" id="PTHR45138:SF9">
    <property type="entry name" value="DIGUANYLATE CYCLASE DGCM-RELATED"/>
    <property type="match status" value="1"/>
</dbReference>
<dbReference type="InterPro" id="IPR043128">
    <property type="entry name" value="Rev_trsase/Diguanyl_cyclase"/>
</dbReference>
<keyword evidence="5 8" id="KW-1133">Transmembrane helix</keyword>
<dbReference type="SUPFAM" id="SSF55073">
    <property type="entry name" value="Nucleotide cyclase"/>
    <property type="match status" value="1"/>
</dbReference>
<feature type="transmembrane region" description="Helical" evidence="8">
    <location>
        <begin position="12"/>
        <end position="34"/>
    </location>
</feature>
<dbReference type="PANTHER" id="PTHR45138">
    <property type="entry name" value="REGULATORY COMPONENTS OF SENSORY TRANSDUCTION SYSTEM"/>
    <property type="match status" value="1"/>
</dbReference>
<name>A0A974SGF8_9HYPH</name>
<keyword evidence="3" id="KW-1003">Cell membrane</keyword>
<dbReference type="InterPro" id="IPR033479">
    <property type="entry name" value="dCache_1"/>
</dbReference>
<proteinExistence type="predicted"/>
<evidence type="ECO:0000313" key="11">
    <source>
        <dbReference type="Proteomes" id="UP000596427"/>
    </source>
</evidence>
<evidence type="ECO:0000256" key="7">
    <source>
        <dbReference type="ARBA" id="ARBA00034247"/>
    </source>
</evidence>
<reference evidence="10 11" key="1">
    <citation type="submission" date="2020-10" db="EMBL/GenBank/DDBJ databases">
        <title>Degradation of 1,4-Dioxane by Xanthobacter sp. YN2, via a Novel Group-2 Soluble Di-Iron Monooxygenase.</title>
        <authorList>
            <person name="Ma F."/>
            <person name="Wang Y."/>
            <person name="Yang J."/>
            <person name="Guo H."/>
            <person name="Su D."/>
            <person name="Yu L."/>
        </authorList>
    </citation>
    <scope>NUCLEOTIDE SEQUENCE [LARGE SCALE GENOMIC DNA]</scope>
    <source>
        <strain evidence="10 11">YN2</strain>
    </source>
</reference>
<evidence type="ECO:0000259" key="9">
    <source>
        <dbReference type="PROSITE" id="PS50887"/>
    </source>
</evidence>
<dbReference type="InterPro" id="IPR050469">
    <property type="entry name" value="Diguanylate_Cyclase"/>
</dbReference>
<dbReference type="AlphaFoldDB" id="A0A974SGF8"/>
<gene>
    <name evidence="10" type="ORF">EZH22_16015</name>
</gene>
<dbReference type="CDD" id="cd12915">
    <property type="entry name" value="PDC2_DGC_like"/>
    <property type="match status" value="1"/>
</dbReference>
<dbReference type="Pfam" id="PF02743">
    <property type="entry name" value="dCache_1"/>
    <property type="match status" value="1"/>
</dbReference>
<dbReference type="GO" id="GO:1902201">
    <property type="term" value="P:negative regulation of bacterial-type flagellum-dependent cell motility"/>
    <property type="evidence" value="ECO:0007669"/>
    <property type="project" value="TreeGrafter"/>
</dbReference>
<dbReference type="GO" id="GO:0005886">
    <property type="term" value="C:plasma membrane"/>
    <property type="evidence" value="ECO:0007669"/>
    <property type="project" value="UniProtKB-SubCell"/>
</dbReference>
<dbReference type="EMBL" id="CP063362">
    <property type="protein sequence ID" value="QRG04675.1"/>
    <property type="molecule type" value="Genomic_DNA"/>
</dbReference>
<keyword evidence="6 8" id="KW-0472">Membrane</keyword>
<feature type="transmembrane region" description="Helical" evidence="8">
    <location>
        <begin position="288"/>
        <end position="309"/>
    </location>
</feature>
<dbReference type="EC" id="2.7.7.65" evidence="2"/>
<evidence type="ECO:0000256" key="2">
    <source>
        <dbReference type="ARBA" id="ARBA00012528"/>
    </source>
</evidence>
<dbReference type="SMART" id="SM00267">
    <property type="entry name" value="GGDEF"/>
    <property type="match status" value="1"/>
</dbReference>
<dbReference type="InterPro" id="IPR000160">
    <property type="entry name" value="GGDEF_dom"/>
</dbReference>
<dbReference type="InterPro" id="IPR029787">
    <property type="entry name" value="Nucleotide_cyclase"/>
</dbReference>
<dbReference type="GO" id="GO:0052621">
    <property type="term" value="F:diguanylate cyclase activity"/>
    <property type="evidence" value="ECO:0007669"/>
    <property type="project" value="UniProtKB-EC"/>
</dbReference>
<feature type="transmembrane region" description="Helical" evidence="8">
    <location>
        <begin position="258"/>
        <end position="276"/>
    </location>
</feature>
<feature type="domain" description="GGDEF" evidence="9">
    <location>
        <begin position="357"/>
        <end position="493"/>
    </location>
</feature>
<evidence type="ECO:0000313" key="10">
    <source>
        <dbReference type="EMBL" id="QRG04675.1"/>
    </source>
</evidence>
<accession>A0A974SGF8</accession>
<organism evidence="10 11">
    <name type="scientific">Xanthobacter dioxanivorans</name>
    <dbReference type="NCBI Taxonomy" id="2528964"/>
    <lineage>
        <taxon>Bacteria</taxon>
        <taxon>Pseudomonadati</taxon>
        <taxon>Pseudomonadota</taxon>
        <taxon>Alphaproteobacteria</taxon>
        <taxon>Hyphomicrobiales</taxon>
        <taxon>Xanthobacteraceae</taxon>
        <taxon>Xanthobacter</taxon>
    </lineage>
</organism>
<dbReference type="CDD" id="cd01949">
    <property type="entry name" value="GGDEF"/>
    <property type="match status" value="1"/>
</dbReference>
<dbReference type="FunFam" id="3.30.70.270:FF:000001">
    <property type="entry name" value="Diguanylate cyclase domain protein"/>
    <property type="match status" value="1"/>
</dbReference>
<evidence type="ECO:0000256" key="5">
    <source>
        <dbReference type="ARBA" id="ARBA00022989"/>
    </source>
</evidence>
<dbReference type="PROSITE" id="PS50887">
    <property type="entry name" value="GGDEF"/>
    <property type="match status" value="1"/>
</dbReference>
<evidence type="ECO:0000256" key="4">
    <source>
        <dbReference type="ARBA" id="ARBA00022692"/>
    </source>
</evidence>
<dbReference type="KEGG" id="xdi:EZH22_16015"/>
<evidence type="ECO:0000256" key="3">
    <source>
        <dbReference type="ARBA" id="ARBA00022475"/>
    </source>
</evidence>
<sequence>MDSVWRRLVGGNYQSFALGALVIVILLAQGLSLWRSYQATWLLATRSAENVMRTVASNIERNLSVIELSLIGLEDAVTAPGVADLPSDLRRMVLFDRAAGAQYLGSMLVLDREGDIVYDSVETPPRRGNFADRDYFKAQLQPYVGTYVSAPFASRLRGGDPSIALSRRVSDHDGRFYGVVLGAVRIAYFQSLLETVTLRAGTAIALTRTDGTVILRFPSTDGHGNVGASVARSPVFLRMMNGYRPFTERSAFDRTERYYVYSVVGNFPLVLSVGISTAEALREWNEQAIIWSAVTAAMCVIILLMFRSLQLALLRSREMEAELEMLAVTDGLTGLPNRRAFDMAVATEVRRAARDKTSLAVLMIDIDDFKKVNDRHGHGVGDQVLARVGRQILRSIRRPGNFAARYGGEEFVVILPATDATGALHVGERIRAGVAAMVPSPADLSLERVSVSIGIAIRHIAPGEPPATIINRADEALYAAKGAGRDRVMIAAVRAEV</sequence>
<evidence type="ECO:0000256" key="8">
    <source>
        <dbReference type="SAM" id="Phobius"/>
    </source>
</evidence>
<dbReference type="CDD" id="cd12914">
    <property type="entry name" value="PDC1_DGC_like"/>
    <property type="match status" value="1"/>
</dbReference>
<dbReference type="NCBIfam" id="TIGR00254">
    <property type="entry name" value="GGDEF"/>
    <property type="match status" value="1"/>
</dbReference>
<comment type="catalytic activity">
    <reaction evidence="7">
        <text>2 GTP = 3',3'-c-di-GMP + 2 diphosphate</text>
        <dbReference type="Rhea" id="RHEA:24898"/>
        <dbReference type="ChEBI" id="CHEBI:33019"/>
        <dbReference type="ChEBI" id="CHEBI:37565"/>
        <dbReference type="ChEBI" id="CHEBI:58805"/>
        <dbReference type="EC" id="2.7.7.65"/>
    </reaction>
</comment>
<protein>
    <recommendedName>
        <fullName evidence="2">diguanylate cyclase</fullName>
        <ecNumber evidence="2">2.7.7.65</ecNumber>
    </recommendedName>
</protein>
<evidence type="ECO:0000256" key="1">
    <source>
        <dbReference type="ARBA" id="ARBA00004651"/>
    </source>
</evidence>
<evidence type="ECO:0000256" key="6">
    <source>
        <dbReference type="ARBA" id="ARBA00023136"/>
    </source>
</evidence>